<evidence type="ECO:0000256" key="1">
    <source>
        <dbReference type="SAM" id="MobiDB-lite"/>
    </source>
</evidence>
<protein>
    <submittedName>
        <fullName evidence="2">Uncharacterized protein</fullName>
    </submittedName>
</protein>
<feature type="compositionally biased region" description="Low complexity" evidence="1">
    <location>
        <begin position="298"/>
        <end position="307"/>
    </location>
</feature>
<feature type="region of interest" description="Disordered" evidence="1">
    <location>
        <begin position="1"/>
        <end position="22"/>
    </location>
</feature>
<reference evidence="2 3" key="1">
    <citation type="submission" date="2015-03" db="EMBL/GenBank/DDBJ databases">
        <authorList>
            <consortium name="Pathogen Informatics"/>
            <person name="Murphy D."/>
        </authorList>
    </citation>
    <scope>NUCLEOTIDE SEQUENCE [LARGE SCALE GENOMIC DNA]</scope>
    <source>
        <strain evidence="2 3">PAP036</strain>
    </source>
</reference>
<dbReference type="RefSeq" id="WP_052536758.1">
    <property type="nucleotide sequence ID" value="NZ_CSUW01000016.1"/>
</dbReference>
<dbReference type="AlphaFoldDB" id="A0AB33TEC1"/>
<comment type="caution">
    <text evidence="2">The sequence shown here is derived from an EMBL/GenBank/DDBJ whole genome shotgun (WGS) entry which is preliminary data.</text>
</comment>
<gene>
    <name evidence="2" type="ORF">ERS075527_05058</name>
</gene>
<organism evidence="2 3">
    <name type="scientific">Mycobacteroides abscessus</name>
    <dbReference type="NCBI Taxonomy" id="36809"/>
    <lineage>
        <taxon>Bacteria</taxon>
        <taxon>Bacillati</taxon>
        <taxon>Actinomycetota</taxon>
        <taxon>Actinomycetes</taxon>
        <taxon>Mycobacteriales</taxon>
        <taxon>Mycobacteriaceae</taxon>
        <taxon>Mycobacteroides</taxon>
    </lineage>
</organism>
<dbReference type="EMBL" id="CSUW01000016">
    <property type="protein sequence ID" value="CPT66659.1"/>
    <property type="molecule type" value="Genomic_DNA"/>
</dbReference>
<evidence type="ECO:0000313" key="3">
    <source>
        <dbReference type="Proteomes" id="UP000038487"/>
    </source>
</evidence>
<feature type="compositionally biased region" description="Basic and acidic residues" evidence="1">
    <location>
        <begin position="287"/>
        <end position="297"/>
    </location>
</feature>
<feature type="region of interest" description="Disordered" evidence="1">
    <location>
        <begin position="264"/>
        <end position="333"/>
    </location>
</feature>
<dbReference type="Proteomes" id="UP000038487">
    <property type="component" value="Unassembled WGS sequence"/>
</dbReference>
<sequence length="405" mass="43594">MTVTAYQPVSAPTRTSTSQATSVEQSRAIAEVQSAVIVAQQIPRDLNRAEAEMRDACSRLAMAVQAFYQVPNRGTGPSVHLMRELARVWGNVQYGVNELHRDDTRGESEILAWAWDVQTNTRATRTFIVPHARMARGRREELTDLGDITNNNNNAGARAVRECISAILPKWFTEEAQNRCRATLENGEGVPLSERIEKMVTEFRKQLGITEAQMEARIGKKRGAWDAGDVAQMGITYTSITRDGLDKNEAFPAAASSLADEITAAAAEKKQPETDPEASTAGDLAPDDQRATEREGATEPGAEEVPAPGGGDPTPPPGSGTSDGDDPAEVNSCGDFLATKKDVGTIRGLLANAKYSFRTKESAADALAYLKTVIGREISDINDLSESEAADVIAALTNTNTSKEN</sequence>
<name>A0AB33TEC1_9MYCO</name>
<accession>A0AB33TEC1</accession>
<evidence type="ECO:0000313" key="2">
    <source>
        <dbReference type="EMBL" id="CPT66659.1"/>
    </source>
</evidence>
<proteinExistence type="predicted"/>